<evidence type="ECO:0008006" key="3">
    <source>
        <dbReference type="Google" id="ProtNLM"/>
    </source>
</evidence>
<dbReference type="Proteomes" id="UP000464220">
    <property type="component" value="Segment"/>
</dbReference>
<reference evidence="1 2" key="1">
    <citation type="submission" date="2019-12" db="EMBL/GenBank/DDBJ databases">
        <title>Phage therapy of healthcare-associated infections.</title>
        <authorList>
            <person name="Kiseleva I.A."/>
            <person name="Zulkarneev E.R."/>
            <person name="Kalendr R.S."/>
            <person name="Rubalskii E.O."/>
            <person name="Aleshkin A.V."/>
            <person name="Vakarina A.A."/>
            <person name="Stepanova T.F."/>
            <person name="Kataeva L.V."/>
        </authorList>
    </citation>
    <scope>NUCLEOTIDE SEQUENCE [LARGE SCALE GENOMIC DNA]</scope>
</reference>
<dbReference type="EMBL" id="MN840485">
    <property type="protein sequence ID" value="QHJ72671.1"/>
    <property type="molecule type" value="Genomic_DNA"/>
</dbReference>
<sequence length="229" mass="22737">MAYTEVKAISADSGRFNTLLQAAITAGFQPVSKITVNGSQSYSIVVAKGADSSITEAKVITSTSMRKLFDAIEEASDDGFTIDTSSLSLDAGQLFAYAYKGSSGGSVSVAWGDVTGKPATFAPIVGTGANQAMAGNKTLANIGGVVPVASLPAASTTEAGVIQIGAGAKNAMPGNKFVAGAAVANVVSQTVTGADAEAVATSATAAVNAVVTKVNDLLAQLRVAKIIAS</sequence>
<keyword evidence="2" id="KW-1185">Reference proteome</keyword>
<evidence type="ECO:0000313" key="2">
    <source>
        <dbReference type="Proteomes" id="UP000464220"/>
    </source>
</evidence>
<proteinExistence type="predicted"/>
<protein>
    <recommendedName>
        <fullName evidence="3">Tail fiber protein</fullName>
    </recommendedName>
</protein>
<accession>A0A6B9SPV7</accession>
<organism evidence="1 2">
    <name type="scientific">Escherichia phage 2725-N35</name>
    <dbReference type="NCBI Taxonomy" id="2692738"/>
    <lineage>
        <taxon>Viruses</taxon>
        <taxon>Duplodnaviria</taxon>
        <taxon>Heunggongvirae</taxon>
        <taxon>Uroviricota</taxon>
        <taxon>Caudoviricetes</taxon>
        <taxon>Drexlerviridae</taxon>
        <taxon>Braunvirinae</taxon>
        <taxon>Veterinaerplatzvirus</taxon>
        <taxon>Veterinaerplatzvirus vv2725N25</taxon>
    </lineage>
</organism>
<name>A0A6B9SPV7_9CAUD</name>
<evidence type="ECO:0000313" key="1">
    <source>
        <dbReference type="EMBL" id="QHJ72671.1"/>
    </source>
</evidence>